<dbReference type="Pfam" id="PF00990">
    <property type="entry name" value="GGDEF"/>
    <property type="match status" value="1"/>
</dbReference>
<dbReference type="PROSITE" id="PS50887">
    <property type="entry name" value="GGDEF"/>
    <property type="match status" value="1"/>
</dbReference>
<evidence type="ECO:0000256" key="2">
    <source>
        <dbReference type="ARBA" id="ARBA00034247"/>
    </source>
</evidence>
<proteinExistence type="predicted"/>
<reference evidence="5 6" key="2">
    <citation type="submission" date="2023-12" db="EMBL/GenBank/DDBJ databases">
        <authorList>
            <consortium name="Cladostephus spongiosus"/>
            <person name="Lorente B."/>
            <person name="Cabral C."/>
            <person name="Frias J."/>
            <person name="Faria J."/>
            <person name="Toubarro D."/>
        </authorList>
    </citation>
    <scope>NUCLEOTIDE SEQUENCE [LARGE SCALE GENOMIC DNA]</scope>
    <source>
        <strain evidence="5 6">ZMCS4</strain>
    </source>
</reference>
<dbReference type="CDD" id="cd01949">
    <property type="entry name" value="GGDEF"/>
    <property type="match status" value="1"/>
</dbReference>
<dbReference type="RefSeq" id="WP_329773858.1">
    <property type="nucleotide sequence ID" value="NZ_JAYDYW010000002.1"/>
</dbReference>
<evidence type="ECO:0000259" key="4">
    <source>
        <dbReference type="PROSITE" id="PS50887"/>
    </source>
</evidence>
<evidence type="ECO:0000313" key="5">
    <source>
        <dbReference type="EMBL" id="MEE1672484.1"/>
    </source>
</evidence>
<dbReference type="PANTHER" id="PTHR45138">
    <property type="entry name" value="REGULATORY COMPONENTS OF SENSORY TRANSDUCTION SYSTEM"/>
    <property type="match status" value="1"/>
</dbReference>
<name>A0ABU7G0K5_9ALTE</name>
<dbReference type="Gene3D" id="3.30.70.270">
    <property type="match status" value="1"/>
</dbReference>
<evidence type="ECO:0000313" key="6">
    <source>
        <dbReference type="Proteomes" id="UP001310248"/>
    </source>
</evidence>
<dbReference type="EMBL" id="JAYDYW010000002">
    <property type="protein sequence ID" value="MEE1672484.1"/>
    <property type="molecule type" value="Genomic_DNA"/>
</dbReference>
<reference evidence="6" key="1">
    <citation type="submission" date="2023-07" db="EMBL/GenBank/DDBJ databases">
        <title>Draft genome sequence of Agarivorans aestuarii strain ZMCS4, a CAZymes producing bacteria isolated from the marine brown algae Clodostephus spongiosus.</title>
        <authorList>
            <person name="Lorente B."/>
            <person name="Cabral C."/>
            <person name="Frias J."/>
            <person name="Faria J."/>
            <person name="Toubarro D."/>
        </authorList>
    </citation>
    <scope>NUCLEOTIDE SEQUENCE [LARGE SCALE GENOMIC DNA]</scope>
    <source>
        <strain evidence="6">ZMCS4</strain>
    </source>
</reference>
<dbReference type="SUPFAM" id="SSF55073">
    <property type="entry name" value="Nucleotide cyclase"/>
    <property type="match status" value="1"/>
</dbReference>
<keyword evidence="3" id="KW-0812">Transmembrane</keyword>
<keyword evidence="6" id="KW-1185">Reference proteome</keyword>
<dbReference type="InterPro" id="IPR029787">
    <property type="entry name" value="Nucleotide_cyclase"/>
</dbReference>
<dbReference type="SMART" id="SM00267">
    <property type="entry name" value="GGDEF"/>
    <property type="match status" value="1"/>
</dbReference>
<organism evidence="5 6">
    <name type="scientific">Agarivorans aestuarii</name>
    <dbReference type="NCBI Taxonomy" id="1563703"/>
    <lineage>
        <taxon>Bacteria</taxon>
        <taxon>Pseudomonadati</taxon>
        <taxon>Pseudomonadota</taxon>
        <taxon>Gammaproteobacteria</taxon>
        <taxon>Alteromonadales</taxon>
        <taxon>Alteromonadaceae</taxon>
        <taxon>Agarivorans</taxon>
    </lineage>
</organism>
<accession>A0ABU7G0K5</accession>
<dbReference type="InterPro" id="IPR000160">
    <property type="entry name" value="GGDEF_dom"/>
</dbReference>
<protein>
    <recommendedName>
        <fullName evidence="1">diguanylate cyclase</fullName>
        <ecNumber evidence="1">2.7.7.65</ecNumber>
    </recommendedName>
</protein>
<comment type="caution">
    <text evidence="5">The sequence shown here is derived from an EMBL/GenBank/DDBJ whole genome shotgun (WGS) entry which is preliminary data.</text>
</comment>
<keyword evidence="5" id="KW-0808">Transferase</keyword>
<keyword evidence="3" id="KW-0472">Membrane</keyword>
<dbReference type="PANTHER" id="PTHR45138:SF9">
    <property type="entry name" value="DIGUANYLATE CYCLASE DGCM-RELATED"/>
    <property type="match status" value="1"/>
</dbReference>
<dbReference type="NCBIfam" id="TIGR00254">
    <property type="entry name" value="GGDEF"/>
    <property type="match status" value="1"/>
</dbReference>
<sequence length="706" mass="79496">MTIRLRSITFLLLIFVAIIPVSVLTFTLYKQMYNFVYQSVDSRLAASARQITAELKHSNEILTNGLRLLSEQESVVKGIDDLIYSIHLPDILGNFVLDAPLIESLYLVEADGFVVESYGGNILALEQSNILQQRFSSPFAIKDLESKSKVYLVDNYSLVGKSGQHHSLVYVVPIYSDRAIDRIVVKGYLIAVVPIYKLAEVAANRLDDQESLAVFYREEQLVGNLIGDDAYDVTHASRLIISGRNYQNSVWIKIKVGQRLESLANQVKESMAPGMASSIIVIGIIIVVVMLFAHLVAKAFGRLYGLIRDFEKGRNADALNNGKLVIREFADVANLLTEMKGTIGEQLRTVNEKNVELARIDKLRAGYLEEVQNLNSQLEYKVEERTRDLELSMDNLAQSNFFFQQLVQFRRVLEASIGNRQIANDALRILSMCFPNTGLVIHLPQSRGHRMVNDSLSVEVESFEQLTNRVSEKSRQRWDRFSIEFKQQLVNVFGIRCGGGKMGWLLINEPKLSEENSNRILLFITELSAFLENRTLNEELDHVARTDSLTGIKNRQAFDELQFTLETQLDAEAGLFIIDVNGLKQMNDEKGHEKGDQLIISVARVLADCCDGLTGDFYRIGGDEFAIVLSGEQLESASQLNERLAARQNNQVGIDLNSFGGEPLVSFSVGYASTIDVDFSGLYKLADQNMYSNKQRYYSELRQTEL</sequence>
<evidence type="ECO:0000256" key="3">
    <source>
        <dbReference type="SAM" id="Phobius"/>
    </source>
</evidence>
<keyword evidence="3" id="KW-1133">Transmembrane helix</keyword>
<dbReference type="Proteomes" id="UP001310248">
    <property type="component" value="Unassembled WGS sequence"/>
</dbReference>
<evidence type="ECO:0000256" key="1">
    <source>
        <dbReference type="ARBA" id="ARBA00012528"/>
    </source>
</evidence>
<dbReference type="InterPro" id="IPR043128">
    <property type="entry name" value="Rev_trsase/Diguanyl_cyclase"/>
</dbReference>
<feature type="transmembrane region" description="Helical" evidence="3">
    <location>
        <begin position="275"/>
        <end position="297"/>
    </location>
</feature>
<comment type="catalytic activity">
    <reaction evidence="2">
        <text>2 GTP = 3',3'-c-di-GMP + 2 diphosphate</text>
        <dbReference type="Rhea" id="RHEA:24898"/>
        <dbReference type="ChEBI" id="CHEBI:33019"/>
        <dbReference type="ChEBI" id="CHEBI:37565"/>
        <dbReference type="ChEBI" id="CHEBI:58805"/>
        <dbReference type="EC" id="2.7.7.65"/>
    </reaction>
</comment>
<gene>
    <name evidence="5" type="ORF">SNR37_001813</name>
</gene>
<dbReference type="GO" id="GO:0052621">
    <property type="term" value="F:diguanylate cyclase activity"/>
    <property type="evidence" value="ECO:0007669"/>
    <property type="project" value="UniProtKB-EC"/>
</dbReference>
<dbReference type="InterPro" id="IPR050469">
    <property type="entry name" value="Diguanylate_Cyclase"/>
</dbReference>
<keyword evidence="5" id="KW-0548">Nucleotidyltransferase</keyword>
<feature type="domain" description="GGDEF" evidence="4">
    <location>
        <begin position="571"/>
        <end position="706"/>
    </location>
</feature>
<dbReference type="EC" id="2.7.7.65" evidence="1"/>